<dbReference type="RefSeq" id="WP_011905763.1">
    <property type="nucleotide sequence ID" value="NC_009380.1"/>
</dbReference>
<organism evidence="3 4">
    <name type="scientific">Salinispora tropica (strain ATCC BAA-916 / DSM 44818 / JCM 13857 / NBRC 105044 / CNB-440)</name>
    <dbReference type="NCBI Taxonomy" id="369723"/>
    <lineage>
        <taxon>Bacteria</taxon>
        <taxon>Bacillati</taxon>
        <taxon>Actinomycetota</taxon>
        <taxon>Actinomycetes</taxon>
        <taxon>Micromonosporales</taxon>
        <taxon>Micromonosporaceae</taxon>
        <taxon>Salinispora</taxon>
    </lineage>
</organism>
<proteinExistence type="predicted"/>
<dbReference type="HOGENOM" id="CLU_080960_0_0_11"/>
<evidence type="ECO:0000259" key="2">
    <source>
        <dbReference type="Pfam" id="PF13845"/>
    </source>
</evidence>
<evidence type="ECO:0000256" key="1">
    <source>
        <dbReference type="SAM" id="SignalP"/>
    </source>
</evidence>
<dbReference type="Proteomes" id="UP000000235">
    <property type="component" value="Chromosome"/>
</dbReference>
<dbReference type="PROSITE" id="PS51257">
    <property type="entry name" value="PROKAR_LIPOPROTEIN"/>
    <property type="match status" value="1"/>
</dbReference>
<dbReference type="InterPro" id="IPR026004">
    <property type="entry name" value="Septum_form"/>
</dbReference>
<protein>
    <recommendedName>
        <fullName evidence="2">Septum formation-related domain-containing protein</fullName>
    </recommendedName>
</protein>
<accession>A4X633</accession>
<feature type="signal peptide" evidence="1">
    <location>
        <begin position="1"/>
        <end position="21"/>
    </location>
</feature>
<dbReference type="EMBL" id="CP000667">
    <property type="protein sequence ID" value="ABP54333.1"/>
    <property type="molecule type" value="Genomic_DNA"/>
</dbReference>
<keyword evidence="1" id="KW-0732">Signal</keyword>
<dbReference type="eggNOG" id="ENOG5030VN0">
    <property type="taxonomic scope" value="Bacteria"/>
</dbReference>
<feature type="domain" description="Septum formation-related" evidence="2">
    <location>
        <begin position="46"/>
        <end position="269"/>
    </location>
</feature>
<evidence type="ECO:0000313" key="4">
    <source>
        <dbReference type="Proteomes" id="UP000000235"/>
    </source>
</evidence>
<reference evidence="4" key="1">
    <citation type="journal article" date="2007" name="Proc. Natl. Acad. Sci. U.S.A.">
        <title>Genome sequencing reveals complex secondary metabolome in the marine actinomycete Salinispora tropica.</title>
        <authorList>
            <person name="Udwary D.W."/>
            <person name="Zeigler L."/>
            <person name="Asolkar R.N."/>
            <person name="Singan V."/>
            <person name="Lapidus A."/>
            <person name="Fenical W."/>
            <person name="Jensen P.R."/>
            <person name="Moore B.S."/>
        </authorList>
    </citation>
    <scope>NUCLEOTIDE SEQUENCE [LARGE SCALE GENOMIC DNA]</scope>
    <source>
        <strain evidence="4">ATCC BAA-916 / DSM 44818 / CNB-440</strain>
    </source>
</reference>
<name>A4X633_SALTO</name>
<dbReference type="AlphaFoldDB" id="A4X633"/>
<dbReference type="STRING" id="369723.Strop_1871"/>
<dbReference type="PATRIC" id="fig|369723.5.peg.1919"/>
<dbReference type="KEGG" id="stp:Strop_1871"/>
<feature type="chain" id="PRO_5002676642" description="Septum formation-related domain-containing protein" evidence="1">
    <location>
        <begin position="22"/>
        <end position="292"/>
    </location>
</feature>
<dbReference type="Pfam" id="PF13845">
    <property type="entry name" value="Septum_form"/>
    <property type="match status" value="1"/>
</dbReference>
<sequence length="292" mass="31461">MKRVTLCATLVALTLAGCATAPPGTDGDLVDDWAPLATATGFTPDAGTCHPTGSKVGYRSSYAPAPCDQPHMVETLHVGTVTGADTTDSAPPKAGSAGMQAAYATCEQEVNQALGADWRSGRVGLTVVMPSRGGWEGGSRWFRCDVHEEKSLDDRSAVSRTASLTGALKGDSELRHTCFEPALEDDQVTEMKPVACDQKHHAEFVGVWTAPDTDFADFQRNEDKTDKGCAELIAEYVGVPRSDVKYRAGWIYYEPWEEQWINGDRGVQCFLWVGDRNLTRSMKGAGKAGLPI</sequence>
<evidence type="ECO:0000313" key="3">
    <source>
        <dbReference type="EMBL" id="ABP54333.1"/>
    </source>
</evidence>
<gene>
    <name evidence="3" type="ordered locus">Strop_1871</name>
</gene>
<keyword evidence="4" id="KW-1185">Reference proteome</keyword>